<dbReference type="SUPFAM" id="SSF47757">
    <property type="entry name" value="Chemotaxis receptor methyltransferase CheR, N-terminal domain"/>
    <property type="match status" value="1"/>
</dbReference>
<dbReference type="EMBL" id="BSOS01000067">
    <property type="protein sequence ID" value="GLR67524.1"/>
    <property type="molecule type" value="Genomic_DNA"/>
</dbReference>
<dbReference type="SMART" id="SM00138">
    <property type="entry name" value="MeTrc"/>
    <property type="match status" value="1"/>
</dbReference>
<dbReference type="SUPFAM" id="SSF53335">
    <property type="entry name" value="S-adenosyl-L-methionine-dependent methyltransferases"/>
    <property type="match status" value="1"/>
</dbReference>
<dbReference type="InterPro" id="IPR022642">
    <property type="entry name" value="CheR_C"/>
</dbReference>
<evidence type="ECO:0000256" key="2">
    <source>
        <dbReference type="ARBA" id="ARBA00022603"/>
    </source>
</evidence>
<dbReference type="PRINTS" id="PR00996">
    <property type="entry name" value="CHERMTFRASE"/>
</dbReference>
<proteinExistence type="predicted"/>
<dbReference type="Proteomes" id="UP001156641">
    <property type="component" value="Unassembled WGS sequence"/>
</dbReference>
<evidence type="ECO:0000256" key="4">
    <source>
        <dbReference type="ARBA" id="ARBA00022691"/>
    </source>
</evidence>
<sequence>MMAGTDVVTISESEFEKFRDFFYRRTGILFTQSKRYYVDKRLLQRISAAGMESFEQYFMRLRRDAGEEIEQLINLFTVNETYFYREENQFGGLANHILPELTAHLAPGSRIRIWSLPCSTGEEPYSIALYLLENWPEIENYEVELLASDIDTRALSAARAGIYDARALHRLPRDVVRRYFVKLGEDQFRLSNTIRQAVSFSRVNASDPREMRAFEQIDVIFCRNMLIYFDDRARRRTVEAFYKSLHDGGFVCLGHSESMSRISPLFRVRPFPGAVVYQKAGG</sequence>
<dbReference type="PANTHER" id="PTHR24422:SF10">
    <property type="entry name" value="CHEMOTAXIS PROTEIN METHYLTRANSFERASE 2"/>
    <property type="match status" value="1"/>
</dbReference>
<dbReference type="PIRSF" id="PIRSF000410">
    <property type="entry name" value="CheR"/>
    <property type="match status" value="1"/>
</dbReference>
<keyword evidence="8" id="KW-1185">Reference proteome</keyword>
<evidence type="ECO:0000313" key="8">
    <source>
        <dbReference type="Proteomes" id="UP001156641"/>
    </source>
</evidence>
<reference evidence="8" key="1">
    <citation type="journal article" date="2019" name="Int. J. Syst. Evol. Microbiol.">
        <title>The Global Catalogue of Microorganisms (GCM) 10K type strain sequencing project: providing services to taxonomists for standard genome sequencing and annotation.</title>
        <authorList>
            <consortium name="The Broad Institute Genomics Platform"/>
            <consortium name="The Broad Institute Genome Sequencing Center for Infectious Disease"/>
            <person name="Wu L."/>
            <person name="Ma J."/>
        </authorList>
    </citation>
    <scope>NUCLEOTIDE SEQUENCE [LARGE SCALE GENOMIC DNA]</scope>
    <source>
        <strain evidence="8">NBRC 112502</strain>
    </source>
</reference>
<dbReference type="EC" id="2.1.1.80" evidence="5"/>
<gene>
    <name evidence="7" type="ORF">GCM10010909_22050</name>
</gene>
<feature type="domain" description="CheR-type methyltransferase" evidence="6">
    <location>
        <begin position="3"/>
        <end position="282"/>
    </location>
</feature>
<dbReference type="GO" id="GO:0008168">
    <property type="term" value="F:methyltransferase activity"/>
    <property type="evidence" value="ECO:0007669"/>
    <property type="project" value="UniProtKB-KW"/>
</dbReference>
<organism evidence="7 8">
    <name type="scientific">Acidocella aquatica</name>
    <dbReference type="NCBI Taxonomy" id="1922313"/>
    <lineage>
        <taxon>Bacteria</taxon>
        <taxon>Pseudomonadati</taxon>
        <taxon>Pseudomonadota</taxon>
        <taxon>Alphaproteobacteria</taxon>
        <taxon>Acetobacterales</taxon>
        <taxon>Acidocellaceae</taxon>
        <taxon>Acidocella</taxon>
    </lineage>
</organism>
<dbReference type="Pfam" id="PF01739">
    <property type="entry name" value="CheR"/>
    <property type="match status" value="1"/>
</dbReference>
<comment type="caution">
    <text evidence="7">The sequence shown here is derived from an EMBL/GenBank/DDBJ whole genome shotgun (WGS) entry which is preliminary data.</text>
</comment>
<evidence type="ECO:0000256" key="1">
    <source>
        <dbReference type="ARBA" id="ARBA00001541"/>
    </source>
</evidence>
<dbReference type="InterPro" id="IPR036804">
    <property type="entry name" value="CheR_N_sf"/>
</dbReference>
<dbReference type="InterPro" id="IPR022641">
    <property type="entry name" value="CheR_N"/>
</dbReference>
<dbReference type="GO" id="GO:0032259">
    <property type="term" value="P:methylation"/>
    <property type="evidence" value="ECO:0007669"/>
    <property type="project" value="UniProtKB-KW"/>
</dbReference>
<comment type="catalytic activity">
    <reaction evidence="1 5">
        <text>L-glutamyl-[protein] + S-adenosyl-L-methionine = [protein]-L-glutamate 5-O-methyl ester + S-adenosyl-L-homocysteine</text>
        <dbReference type="Rhea" id="RHEA:24452"/>
        <dbReference type="Rhea" id="RHEA-COMP:10208"/>
        <dbReference type="Rhea" id="RHEA-COMP:10311"/>
        <dbReference type="ChEBI" id="CHEBI:29973"/>
        <dbReference type="ChEBI" id="CHEBI:57856"/>
        <dbReference type="ChEBI" id="CHEBI:59789"/>
        <dbReference type="ChEBI" id="CHEBI:82795"/>
        <dbReference type="EC" id="2.1.1.80"/>
    </reaction>
</comment>
<evidence type="ECO:0000256" key="5">
    <source>
        <dbReference type="PIRNR" id="PIRNR000410"/>
    </source>
</evidence>
<evidence type="ECO:0000256" key="3">
    <source>
        <dbReference type="ARBA" id="ARBA00022679"/>
    </source>
</evidence>
<keyword evidence="3 5" id="KW-0808">Transferase</keyword>
<dbReference type="InterPro" id="IPR026024">
    <property type="entry name" value="Chemotaxis_MeTrfase_CheR"/>
</dbReference>
<dbReference type="InterPro" id="IPR000780">
    <property type="entry name" value="CheR_MeTrfase"/>
</dbReference>
<dbReference type="InterPro" id="IPR050903">
    <property type="entry name" value="Bact_Chemotaxis_MeTrfase"/>
</dbReference>
<accession>A0ABQ6A4Y4</accession>
<name>A0ABQ6A4Y4_9PROT</name>
<dbReference type="InterPro" id="IPR029063">
    <property type="entry name" value="SAM-dependent_MTases_sf"/>
</dbReference>
<keyword evidence="2 5" id="KW-0489">Methyltransferase</keyword>
<dbReference type="PANTHER" id="PTHR24422">
    <property type="entry name" value="CHEMOTAXIS PROTEIN METHYLTRANSFERASE"/>
    <property type="match status" value="1"/>
</dbReference>
<dbReference type="Gene3D" id="3.40.50.150">
    <property type="entry name" value="Vaccinia Virus protein VP39"/>
    <property type="match status" value="1"/>
</dbReference>
<protein>
    <recommendedName>
        <fullName evidence="5">Chemotaxis protein methyltransferase</fullName>
        <ecNumber evidence="5">2.1.1.80</ecNumber>
    </recommendedName>
</protein>
<dbReference type="Pfam" id="PF03705">
    <property type="entry name" value="CheR_N"/>
    <property type="match status" value="1"/>
</dbReference>
<evidence type="ECO:0000259" key="6">
    <source>
        <dbReference type="PROSITE" id="PS50123"/>
    </source>
</evidence>
<dbReference type="RefSeq" id="WP_284258600.1">
    <property type="nucleotide sequence ID" value="NZ_BSOS01000067.1"/>
</dbReference>
<dbReference type="Gene3D" id="1.10.155.10">
    <property type="entry name" value="Chemotaxis receptor methyltransferase CheR, N-terminal domain"/>
    <property type="match status" value="1"/>
</dbReference>
<dbReference type="PROSITE" id="PS50123">
    <property type="entry name" value="CHER"/>
    <property type="match status" value="1"/>
</dbReference>
<evidence type="ECO:0000313" key="7">
    <source>
        <dbReference type="EMBL" id="GLR67524.1"/>
    </source>
</evidence>
<comment type="function">
    <text evidence="5">Methylation of the membrane-bound methyl-accepting chemotaxis proteins (MCP) to form gamma-glutamyl methyl ester residues in MCP.</text>
</comment>
<keyword evidence="4 5" id="KW-0949">S-adenosyl-L-methionine</keyword>